<dbReference type="Gene3D" id="3.40.50.620">
    <property type="entry name" value="HUPs"/>
    <property type="match status" value="1"/>
</dbReference>
<comment type="caution">
    <text evidence="1">The sequence shown here is derived from an EMBL/GenBank/DDBJ whole genome shotgun (WGS) entry which is preliminary data.</text>
</comment>
<gene>
    <name evidence="1" type="ORF">EDD28_3063</name>
</gene>
<organism evidence="1 2">
    <name type="scientific">Salana multivorans</name>
    <dbReference type="NCBI Taxonomy" id="120377"/>
    <lineage>
        <taxon>Bacteria</taxon>
        <taxon>Bacillati</taxon>
        <taxon>Actinomycetota</taxon>
        <taxon>Actinomycetes</taxon>
        <taxon>Micrococcales</taxon>
        <taxon>Beutenbergiaceae</taxon>
        <taxon>Salana</taxon>
    </lineage>
</organism>
<keyword evidence="2" id="KW-1185">Reference proteome</keyword>
<dbReference type="AlphaFoldDB" id="A0A3N2D1L9"/>
<dbReference type="SUPFAM" id="SSF52402">
    <property type="entry name" value="Adenine nucleotide alpha hydrolases-like"/>
    <property type="match status" value="1"/>
</dbReference>
<dbReference type="EMBL" id="RKHQ01000002">
    <property type="protein sequence ID" value="ROR93641.1"/>
    <property type="molecule type" value="Genomic_DNA"/>
</dbReference>
<reference evidence="1 2" key="1">
    <citation type="submission" date="2018-11" db="EMBL/GenBank/DDBJ databases">
        <title>Sequencing the genomes of 1000 actinobacteria strains.</title>
        <authorList>
            <person name="Klenk H.-P."/>
        </authorList>
    </citation>
    <scope>NUCLEOTIDE SEQUENCE [LARGE SCALE GENOMIC DNA]</scope>
    <source>
        <strain evidence="1 2">DSM 13521</strain>
    </source>
</reference>
<sequence length="164" mass="17518">MPNTVVVITEDALLPIDVTHIRTIAGPDGTDVRLIVPSEVRRSVVADFIDHLAVLDLKEAWEDLTGANDVTPDEAIATASDALARSVAALAEQGLDVASGTVADDVVAALRTELETAQGEIQVFAVTQPRAVADAFHRGWADRIEEELDVAVLHFYTGTSYLEA</sequence>
<proteinExistence type="predicted"/>
<dbReference type="OrthoDB" id="3825223at2"/>
<protein>
    <submittedName>
        <fullName evidence="1">Uncharacterized protein</fullName>
    </submittedName>
</protein>
<evidence type="ECO:0000313" key="2">
    <source>
        <dbReference type="Proteomes" id="UP000275356"/>
    </source>
</evidence>
<dbReference type="RefSeq" id="WP_123740573.1">
    <property type="nucleotide sequence ID" value="NZ_CALFQU010000047.1"/>
</dbReference>
<dbReference type="Proteomes" id="UP000275356">
    <property type="component" value="Unassembled WGS sequence"/>
</dbReference>
<dbReference type="InterPro" id="IPR014729">
    <property type="entry name" value="Rossmann-like_a/b/a_fold"/>
</dbReference>
<evidence type="ECO:0000313" key="1">
    <source>
        <dbReference type="EMBL" id="ROR93641.1"/>
    </source>
</evidence>
<accession>A0A3N2D1L9</accession>
<name>A0A3N2D1L9_9MICO</name>